<dbReference type="Proteomes" id="UP001248134">
    <property type="component" value="Unassembled WGS sequence"/>
</dbReference>
<organism evidence="2 3">
    <name type="scientific">Bacillus pseudomycoides</name>
    <dbReference type="NCBI Taxonomy" id="64104"/>
    <lineage>
        <taxon>Bacteria</taxon>
        <taxon>Bacillati</taxon>
        <taxon>Bacillota</taxon>
        <taxon>Bacilli</taxon>
        <taxon>Bacillales</taxon>
        <taxon>Bacillaceae</taxon>
        <taxon>Bacillus</taxon>
        <taxon>Bacillus cereus group</taxon>
    </lineage>
</organism>
<protein>
    <submittedName>
        <fullName evidence="2">DUF4030 domain-containing protein</fullName>
    </submittedName>
</protein>
<reference evidence="2" key="1">
    <citation type="submission" date="2019-07" db="EMBL/GenBank/DDBJ databases">
        <title>Phylogenomic Reclassification of ATCC Bacillus Strains and Various Taxa within the Genus Bacillus.</title>
        <authorList>
            <person name="Riojas M.A."/>
            <person name="Frank A.M."/>
            <person name="Fenn S.L."/>
            <person name="King S.P."/>
            <person name="Brower S.M."/>
            <person name="Hazbon M.H."/>
        </authorList>
    </citation>
    <scope>NUCLEOTIDE SEQUENCE</scope>
    <source>
        <strain evidence="2">NR-12239</strain>
    </source>
</reference>
<dbReference type="RefSeq" id="WP_098604408.1">
    <property type="nucleotide sequence ID" value="NZ_JARMBS010000153.1"/>
</dbReference>
<feature type="chain" id="PRO_5042506606" evidence="1">
    <location>
        <begin position="20"/>
        <end position="207"/>
    </location>
</feature>
<keyword evidence="1" id="KW-0732">Signal</keyword>
<name>A0AAJ2DKJ6_9BACI</name>
<dbReference type="InterPro" id="IPR025108">
    <property type="entry name" value="DUF4030"/>
</dbReference>
<proteinExistence type="predicted"/>
<evidence type="ECO:0000256" key="1">
    <source>
        <dbReference type="SAM" id="SignalP"/>
    </source>
</evidence>
<dbReference type="PROSITE" id="PS51257">
    <property type="entry name" value="PROKAR_LIPOPROTEIN"/>
    <property type="match status" value="1"/>
</dbReference>
<evidence type="ECO:0000313" key="3">
    <source>
        <dbReference type="Proteomes" id="UP001248134"/>
    </source>
</evidence>
<accession>A0AAJ2DKJ6</accession>
<comment type="caution">
    <text evidence="2">The sequence shown here is derived from an EMBL/GenBank/DDBJ whole genome shotgun (WGS) entry which is preliminary data.</text>
</comment>
<evidence type="ECO:0000313" key="2">
    <source>
        <dbReference type="EMBL" id="MDR4326905.1"/>
    </source>
</evidence>
<dbReference type="EMBL" id="VLYX01000011">
    <property type="protein sequence ID" value="MDR4326905.1"/>
    <property type="molecule type" value="Genomic_DNA"/>
</dbReference>
<feature type="signal peptide" evidence="1">
    <location>
        <begin position="1"/>
        <end position="19"/>
    </location>
</feature>
<gene>
    <name evidence="2" type="ORF">FOS08_13435</name>
</gene>
<sequence length="207" mass="23528">MKKGKGLLLPLLLATLLSACQQNDIEEAKSEEEKVMDTIVETVDEKDFLSASMSDTPRTVDLEIADTVNTSKLKKAINTQLKNQDIRPYTINVSQRNMDVVKKERRWDEVYSSILDEVFTKNGYKGFGIKPVNFESNQPFILAIHTTINNSEPGAKDFGKKIEKQISDLLKTKKVKQWIENDSYTRGIASILEKNHVKSFLAILIMF</sequence>
<dbReference type="AlphaFoldDB" id="A0AAJ2DKJ6"/>
<dbReference type="Pfam" id="PF13222">
    <property type="entry name" value="DUF4030"/>
    <property type="match status" value="1"/>
</dbReference>